<dbReference type="RefSeq" id="WP_330792911.1">
    <property type="nucleotide sequence ID" value="NZ_JAZEWV010000002.1"/>
</dbReference>
<feature type="transmembrane region" description="Helical" evidence="2">
    <location>
        <begin position="21"/>
        <end position="39"/>
    </location>
</feature>
<gene>
    <name evidence="3" type="ORF">V2S66_03410</name>
</gene>
<sequence>MTDTDTPAAAPAETPWIRRKMTIAGFILLAFIAWTLAAQDWSDRGCGTMQGYGLVVSHFGTPGQGEGCESEPGGPVYTDQYDG</sequence>
<organism evidence="3 4">
    <name type="scientific">Actinacidiphila polyblastidii</name>
    <dbReference type="NCBI Taxonomy" id="3110430"/>
    <lineage>
        <taxon>Bacteria</taxon>
        <taxon>Bacillati</taxon>
        <taxon>Actinomycetota</taxon>
        <taxon>Actinomycetes</taxon>
        <taxon>Kitasatosporales</taxon>
        <taxon>Streptomycetaceae</taxon>
        <taxon>Actinacidiphila</taxon>
    </lineage>
</organism>
<reference evidence="3 4" key="1">
    <citation type="submission" date="2023-12" db="EMBL/GenBank/DDBJ databases">
        <title>Streptomyces sp. V4-01.</title>
        <authorList>
            <person name="Somphong A."/>
            <person name="Phongsopitanun W."/>
        </authorList>
    </citation>
    <scope>NUCLEOTIDE SEQUENCE [LARGE SCALE GENOMIC DNA]</scope>
    <source>
        <strain evidence="3 4">V4-01</strain>
    </source>
</reference>
<keyword evidence="2" id="KW-0812">Transmembrane</keyword>
<protein>
    <recommendedName>
        <fullName evidence="5">Secreted protein</fullName>
    </recommendedName>
</protein>
<proteinExistence type="predicted"/>
<evidence type="ECO:0000313" key="4">
    <source>
        <dbReference type="Proteomes" id="UP001344658"/>
    </source>
</evidence>
<accession>A0ABU7P5E6</accession>
<evidence type="ECO:0000313" key="3">
    <source>
        <dbReference type="EMBL" id="MEE4541016.1"/>
    </source>
</evidence>
<keyword evidence="4" id="KW-1185">Reference proteome</keyword>
<evidence type="ECO:0008006" key="5">
    <source>
        <dbReference type="Google" id="ProtNLM"/>
    </source>
</evidence>
<evidence type="ECO:0000256" key="2">
    <source>
        <dbReference type="SAM" id="Phobius"/>
    </source>
</evidence>
<keyword evidence="2" id="KW-1133">Transmembrane helix</keyword>
<comment type="caution">
    <text evidence="3">The sequence shown here is derived from an EMBL/GenBank/DDBJ whole genome shotgun (WGS) entry which is preliminary data.</text>
</comment>
<evidence type="ECO:0000256" key="1">
    <source>
        <dbReference type="SAM" id="MobiDB-lite"/>
    </source>
</evidence>
<keyword evidence="2" id="KW-0472">Membrane</keyword>
<feature type="region of interest" description="Disordered" evidence="1">
    <location>
        <begin position="63"/>
        <end position="83"/>
    </location>
</feature>
<dbReference type="Proteomes" id="UP001344658">
    <property type="component" value="Unassembled WGS sequence"/>
</dbReference>
<dbReference type="EMBL" id="JAZEWV010000002">
    <property type="protein sequence ID" value="MEE4541016.1"/>
    <property type="molecule type" value="Genomic_DNA"/>
</dbReference>
<name>A0ABU7P5E6_9ACTN</name>